<feature type="compositionally biased region" description="Acidic residues" evidence="11">
    <location>
        <begin position="997"/>
        <end position="1006"/>
    </location>
</feature>
<dbReference type="RefSeq" id="XP_013774321.1">
    <property type="nucleotide sequence ID" value="XM_013918867.2"/>
</dbReference>
<dbReference type="PRINTS" id="PR01415">
    <property type="entry name" value="ANKYRIN"/>
</dbReference>
<feature type="region of interest" description="Disordered" evidence="11">
    <location>
        <begin position="893"/>
        <end position="916"/>
    </location>
</feature>
<dbReference type="InterPro" id="IPR047184">
    <property type="entry name" value="KANK1-4"/>
</dbReference>
<evidence type="ECO:0000256" key="10">
    <source>
        <dbReference type="SAM" id="Coils"/>
    </source>
</evidence>
<feature type="region of interest" description="Disordered" evidence="11">
    <location>
        <begin position="1"/>
        <end position="32"/>
    </location>
</feature>
<feature type="compositionally biased region" description="Low complexity" evidence="11">
    <location>
        <begin position="1007"/>
        <end position="1019"/>
    </location>
</feature>
<evidence type="ECO:0000313" key="13">
    <source>
        <dbReference type="RefSeq" id="XP_013774320.1"/>
    </source>
</evidence>
<dbReference type="InterPro" id="IPR021939">
    <property type="entry name" value="KN_motif"/>
</dbReference>
<dbReference type="SUPFAM" id="SSF48403">
    <property type="entry name" value="Ankyrin repeat"/>
    <property type="match status" value="1"/>
</dbReference>
<keyword evidence="5" id="KW-0800">Toxin</keyword>
<feature type="repeat" description="ANK" evidence="9">
    <location>
        <begin position="1130"/>
        <end position="1152"/>
    </location>
</feature>
<feature type="compositionally biased region" description="Low complexity" evidence="11">
    <location>
        <begin position="1336"/>
        <end position="1346"/>
    </location>
</feature>
<evidence type="ECO:0000256" key="4">
    <source>
        <dbReference type="ARBA" id="ARBA00022737"/>
    </source>
</evidence>
<feature type="region of interest" description="Disordered" evidence="11">
    <location>
        <begin position="511"/>
        <end position="531"/>
    </location>
</feature>
<feature type="repeat" description="ANK" evidence="9">
    <location>
        <begin position="1202"/>
        <end position="1234"/>
    </location>
</feature>
<feature type="compositionally biased region" description="Low complexity" evidence="11">
    <location>
        <begin position="514"/>
        <end position="523"/>
    </location>
</feature>
<evidence type="ECO:0000256" key="11">
    <source>
        <dbReference type="SAM" id="MobiDB-lite"/>
    </source>
</evidence>
<reference evidence="13 14" key="1">
    <citation type="submission" date="2025-05" db="UniProtKB">
        <authorList>
            <consortium name="RefSeq"/>
        </authorList>
    </citation>
    <scope>IDENTIFICATION</scope>
    <source>
        <tissue evidence="13 14">Muscle</tissue>
    </source>
</reference>
<dbReference type="RefSeq" id="XP_013774325.1">
    <property type="nucleotide sequence ID" value="XM_013918871.2"/>
</dbReference>
<dbReference type="Proteomes" id="UP000694941">
    <property type="component" value="Unplaced"/>
</dbReference>
<evidence type="ECO:0000256" key="5">
    <source>
        <dbReference type="ARBA" id="ARBA00023028"/>
    </source>
</evidence>
<feature type="compositionally biased region" description="Basic and acidic residues" evidence="11">
    <location>
        <begin position="380"/>
        <end position="389"/>
    </location>
</feature>
<dbReference type="RefSeq" id="XP_013774320.1">
    <property type="nucleotide sequence ID" value="XM_013918866.2"/>
</dbReference>
<keyword evidence="5" id="KW-0638">Presynaptic neurotoxin</keyword>
<evidence type="ECO:0000256" key="9">
    <source>
        <dbReference type="PROSITE-ProRule" id="PRU00023"/>
    </source>
</evidence>
<keyword evidence="7 10" id="KW-0175">Coiled coil</keyword>
<feature type="region of interest" description="Disordered" evidence="11">
    <location>
        <begin position="147"/>
        <end position="167"/>
    </location>
</feature>
<keyword evidence="3" id="KW-1052">Target cell membrane</keyword>
<feature type="region of interest" description="Disordered" evidence="11">
    <location>
        <begin position="103"/>
        <end position="130"/>
    </location>
</feature>
<feature type="compositionally biased region" description="Polar residues" evidence="11">
    <location>
        <begin position="147"/>
        <end position="163"/>
    </location>
</feature>
<evidence type="ECO:0000313" key="15">
    <source>
        <dbReference type="RefSeq" id="XP_013774323.1"/>
    </source>
</evidence>
<dbReference type="Pfam" id="PF12075">
    <property type="entry name" value="KN_motif"/>
    <property type="match status" value="1"/>
</dbReference>
<dbReference type="InterPro" id="IPR036770">
    <property type="entry name" value="Ankyrin_rpt-contain_sf"/>
</dbReference>
<feature type="compositionally biased region" description="Basic and acidic residues" evidence="11">
    <location>
        <begin position="974"/>
        <end position="989"/>
    </location>
</feature>
<evidence type="ECO:0000313" key="14">
    <source>
        <dbReference type="RefSeq" id="XP_013774321.1"/>
    </source>
</evidence>
<name>A0ABM1B3X2_LIMPO</name>
<keyword evidence="8" id="KW-0472">Membrane</keyword>
<feature type="compositionally biased region" description="Polar residues" evidence="11">
    <location>
        <begin position="893"/>
        <end position="903"/>
    </location>
</feature>
<feature type="coiled-coil region" evidence="10">
    <location>
        <begin position="71"/>
        <end position="102"/>
    </location>
</feature>
<dbReference type="PROSITE" id="PS50088">
    <property type="entry name" value="ANK_REPEAT"/>
    <property type="match status" value="3"/>
</dbReference>
<evidence type="ECO:0000313" key="12">
    <source>
        <dbReference type="Proteomes" id="UP000694941"/>
    </source>
</evidence>
<feature type="compositionally biased region" description="Polar residues" evidence="11">
    <location>
        <begin position="1"/>
        <end position="10"/>
    </location>
</feature>
<dbReference type="Pfam" id="PF12796">
    <property type="entry name" value="Ank_2"/>
    <property type="match status" value="2"/>
</dbReference>
<evidence type="ECO:0000256" key="2">
    <source>
        <dbReference type="ARBA" id="ARBA00022483"/>
    </source>
</evidence>
<dbReference type="Gene3D" id="1.25.40.20">
    <property type="entry name" value="Ankyrin repeat-containing domain"/>
    <property type="match status" value="1"/>
</dbReference>
<dbReference type="PROSITE" id="PS50297">
    <property type="entry name" value="ANK_REP_REGION"/>
    <property type="match status" value="3"/>
</dbReference>
<feature type="region of interest" description="Disordered" evidence="11">
    <location>
        <begin position="187"/>
        <end position="212"/>
    </location>
</feature>
<evidence type="ECO:0000256" key="7">
    <source>
        <dbReference type="ARBA" id="ARBA00023054"/>
    </source>
</evidence>
<feature type="region of interest" description="Disordered" evidence="11">
    <location>
        <begin position="358"/>
        <end position="394"/>
    </location>
</feature>
<evidence type="ECO:0000313" key="17">
    <source>
        <dbReference type="RefSeq" id="XP_022241428.1"/>
    </source>
</evidence>
<feature type="compositionally biased region" description="Pro residues" evidence="11">
    <location>
        <begin position="1321"/>
        <end position="1335"/>
    </location>
</feature>
<feature type="region of interest" description="Disordered" evidence="11">
    <location>
        <begin position="945"/>
        <end position="1039"/>
    </location>
</feature>
<feature type="region of interest" description="Disordered" evidence="11">
    <location>
        <begin position="1299"/>
        <end position="1346"/>
    </location>
</feature>
<protein>
    <submittedName>
        <fullName evidence="13 14">KN motif and ankyrin repeat domain-containing protein 1-like isoform X1</fullName>
    </submittedName>
</protein>
<feature type="compositionally biased region" description="Low complexity" evidence="11">
    <location>
        <begin position="187"/>
        <end position="199"/>
    </location>
</feature>
<comment type="subcellular location">
    <subcellularLocation>
        <location evidence="1">Target cell membrane</location>
    </subcellularLocation>
</comment>
<evidence type="ECO:0000256" key="6">
    <source>
        <dbReference type="ARBA" id="ARBA00023043"/>
    </source>
</evidence>
<keyword evidence="4" id="KW-0677">Repeat</keyword>
<keyword evidence="12" id="KW-1185">Reference proteome</keyword>
<feature type="repeat" description="ANK" evidence="9">
    <location>
        <begin position="1235"/>
        <end position="1258"/>
    </location>
</feature>
<evidence type="ECO:0000256" key="8">
    <source>
        <dbReference type="ARBA" id="ARBA00023298"/>
    </source>
</evidence>
<proteinExistence type="predicted"/>
<dbReference type="SMART" id="SM00248">
    <property type="entry name" value="ANK"/>
    <property type="match status" value="5"/>
</dbReference>
<dbReference type="RefSeq" id="XP_022241428.1">
    <property type="nucleotide sequence ID" value="XM_022385720.1"/>
</dbReference>
<gene>
    <name evidence="13 14 15 16 17" type="primary">LOC106459270</name>
</gene>
<keyword evidence="6 9" id="KW-0040">ANK repeat</keyword>
<feature type="compositionally biased region" description="Polar residues" evidence="11">
    <location>
        <begin position="1025"/>
        <end position="1035"/>
    </location>
</feature>
<dbReference type="PANTHER" id="PTHR24168:SF21">
    <property type="entry name" value="KANK, ISOFORM D"/>
    <property type="match status" value="1"/>
</dbReference>
<dbReference type="PANTHER" id="PTHR24168">
    <property type="entry name" value="KN MOTIF AND ANKYRIN REPEAT DOMAIN-CONTAINING"/>
    <property type="match status" value="1"/>
</dbReference>
<keyword evidence="5" id="KW-0528">Neurotoxin</keyword>
<dbReference type="GeneID" id="106459270"/>
<keyword evidence="2" id="KW-0268">Exocytosis</keyword>
<sequence>MEQQPESKTVSSKKKEMENTKNYGGIRRSATLPAPRSNIEAKLKGGSSCQCCPYGYHIDVDFVRYCEALYNSSYLDQLKQLKKDKRKERKSMEAYLNRLEAATRITGKKHSSKSQKIDSTPQQAPPPDLLATNDALRDAVLDFEETLLNTQSPNSSTENTSLKPSRKATLPVDLLVNAPAALVLSDSSSTTDLSPVTPTHPSPKFSKNTTENILKPNVEDSTLPLPLGEFRTRSDSVSSVSSQSTISSFGIHIPELSPVSTASQQMADTMASLNTATTQSPITSPGGATIPKPVLTNIRHQMATSLQRMRELEEQVKALPILQVKLSVLKEEKRLLMLQLKAKSKKLDCGSIGDENRYTVERSKSDGEEEEQGGKITFSRHQDQTDKSPHMKHKTYGSLTLQSSGLESGSDDLSSSSMTALLNASIPRRKHLVINDVQQKSFSDQEGICNRSLIYSNIRNMKNAGTNCLVLTRDVGVGHVPEKVRSVGIGDENICVSLQQVCIKCNRREEKRSSSGSSSSSEVSENELEIKKDKKYSSRPRTLSCIRCRERFNKIFQTRGTNTDLYNKLHQFKLEKLTCDVQEQVSVAPQIQPCLKCEEKRIQKFQSVAVGDSVPYHTTSENSCSSMLIISHGVNTETAAQQNIGTCTELKMADILTQQELGPKKLFMKHQATNCVPAVTTSEGIQVSPPTVKTRDVCMQAVFIDIRHVCIQVDTTLKKDRGVGTGRVNNIVCDKCCNIETQSIGVGSYNILDAACLRCSNLQVQSTGVGSNSILETWCERCRNTDTRTVGCGSFSVFESFCDYCQLRQTETVGIGDSDVNCVLCDHCANLKVKDASVGNNDIIQKHSVGVNTSTDSDLLRLSRATSLNSVRLCDKCNATIQSVAQDVVEKNISPTTGSQPPVHSSRIPRPTVSTAADSQLVTLKLSPQLKSKTYTEQGNSVIKVHKESSSHDSSFQNPYARLSGGRKSPIKQSSEKEMKTKILRDKMKVGKPSGESESDTTESSDSESSSNVEDSSYEAVAGNIRSSSPSNVNKPRTMIFEPINPNRHEKSEPTKEMMAACKVLNDYLGRPEKKNEKKVKSSLVLIQQEWFKVSSQKNANPHVVEDYLDTFESFSNLLLSRVVNLTDHNGNTAMHYAVSHGNFDVVSVLLDSKVCDVSKQNKAGYNCMMLVSLAEVKNDAHHDVIRRLFQLGDINTKATQNGQTALMLAVSHKRVETVKMLVEVGAEVNLQDNDGSTALMCAAEHGHMELVKLLLSHPDCDPYLTDSDGSTALSIAMEAGHRDVGLLIYASMNFSRGSSPYSSLKGRRRSSASSRSTPPSRTPPVSRTPPPPSPACSRKSSSSMP</sequence>
<evidence type="ECO:0000313" key="16">
    <source>
        <dbReference type="RefSeq" id="XP_013774325.1"/>
    </source>
</evidence>
<organism evidence="12 13">
    <name type="scientific">Limulus polyphemus</name>
    <name type="common">Atlantic horseshoe crab</name>
    <dbReference type="NCBI Taxonomy" id="6850"/>
    <lineage>
        <taxon>Eukaryota</taxon>
        <taxon>Metazoa</taxon>
        <taxon>Ecdysozoa</taxon>
        <taxon>Arthropoda</taxon>
        <taxon>Chelicerata</taxon>
        <taxon>Merostomata</taxon>
        <taxon>Xiphosura</taxon>
        <taxon>Limulidae</taxon>
        <taxon>Limulus</taxon>
    </lineage>
</organism>
<accession>A0ABM1B3X2</accession>
<dbReference type="RefSeq" id="XP_013774323.1">
    <property type="nucleotide sequence ID" value="XM_013918869.2"/>
</dbReference>
<evidence type="ECO:0000256" key="1">
    <source>
        <dbReference type="ARBA" id="ARBA00004175"/>
    </source>
</evidence>
<evidence type="ECO:0000256" key="3">
    <source>
        <dbReference type="ARBA" id="ARBA00022537"/>
    </source>
</evidence>
<dbReference type="InterPro" id="IPR002110">
    <property type="entry name" value="Ankyrin_rpt"/>
</dbReference>
<keyword evidence="8" id="KW-1053">Target membrane</keyword>